<feature type="domain" description="Penicillin binding protein A dimerisation" evidence="4">
    <location>
        <begin position="65"/>
        <end position="109"/>
    </location>
</feature>
<evidence type="ECO:0000313" key="5">
    <source>
        <dbReference type="EMBL" id="GAF91387.1"/>
    </source>
</evidence>
<dbReference type="EMBL" id="BARS01019479">
    <property type="protein sequence ID" value="GAF91387.1"/>
    <property type="molecule type" value="Genomic_DNA"/>
</dbReference>
<dbReference type="PANTHER" id="PTHR30627:SF1">
    <property type="entry name" value="PEPTIDOGLYCAN D,D-TRANSPEPTIDASE FTSI"/>
    <property type="match status" value="1"/>
</dbReference>
<dbReference type="InterPro" id="IPR001460">
    <property type="entry name" value="PCN-bd_Tpept"/>
</dbReference>
<dbReference type="Pfam" id="PF00905">
    <property type="entry name" value="Transpeptidase"/>
    <property type="match status" value="1"/>
</dbReference>
<gene>
    <name evidence="5" type="ORF">S01H1_31565</name>
</gene>
<evidence type="ECO:0000259" key="3">
    <source>
        <dbReference type="Pfam" id="PF00905"/>
    </source>
</evidence>
<dbReference type="Gene3D" id="3.40.710.10">
    <property type="entry name" value="DD-peptidase/beta-lactamase superfamily"/>
    <property type="match status" value="1"/>
</dbReference>
<dbReference type="Pfam" id="PF21922">
    <property type="entry name" value="PBP_dimer_2"/>
    <property type="match status" value="1"/>
</dbReference>
<sequence length="274" mass="29608">FAEPRIIKDAKSISTKLAPIVNIGAPEICKLITESKNPGFAKIKVGAGENQCSAAGKIHGVGIQSDWQRHYPMGPLSAHIVGFTSVDNRGLDGIELQYNKELSGLAGQSIFFADASRRPIRLKQQNSVLTDGVGIILTLDATIQQFARAELLKQYESYEAESAVAIVAEPKTGAILALVSLPDFDPNDFRSTDPNNFRNRAISDQFEPGSLLKPIAAAIAIDAGAVGLDEKIFCEWGHYRGRGFGRIGEYGNHEFGDLTVQEILVHSSNIGMAK</sequence>
<evidence type="ECO:0000256" key="1">
    <source>
        <dbReference type="ARBA" id="ARBA00004370"/>
    </source>
</evidence>
<reference evidence="5" key="1">
    <citation type="journal article" date="2014" name="Front. Microbiol.">
        <title>High frequency of phylogenetically diverse reductive dehalogenase-homologous genes in deep subseafloor sedimentary metagenomes.</title>
        <authorList>
            <person name="Kawai M."/>
            <person name="Futagami T."/>
            <person name="Toyoda A."/>
            <person name="Takaki Y."/>
            <person name="Nishi S."/>
            <person name="Hori S."/>
            <person name="Arai W."/>
            <person name="Tsubouchi T."/>
            <person name="Morono Y."/>
            <person name="Uchiyama I."/>
            <person name="Ito T."/>
            <person name="Fujiyama A."/>
            <person name="Inagaki F."/>
            <person name="Takami H."/>
        </authorList>
    </citation>
    <scope>NUCLEOTIDE SEQUENCE</scope>
    <source>
        <strain evidence="5">Expedition CK06-06</strain>
    </source>
</reference>
<dbReference type="Gene3D" id="3.90.1310.10">
    <property type="entry name" value="Penicillin-binding protein 2a (Domain 2)"/>
    <property type="match status" value="1"/>
</dbReference>
<dbReference type="InterPro" id="IPR050515">
    <property type="entry name" value="Beta-lactam/transpept"/>
</dbReference>
<evidence type="ECO:0000256" key="2">
    <source>
        <dbReference type="ARBA" id="ARBA00023136"/>
    </source>
</evidence>
<comment type="subcellular location">
    <subcellularLocation>
        <location evidence="1">Membrane</location>
    </subcellularLocation>
</comment>
<dbReference type="PANTHER" id="PTHR30627">
    <property type="entry name" value="PEPTIDOGLYCAN D,D-TRANSPEPTIDASE"/>
    <property type="match status" value="1"/>
</dbReference>
<protein>
    <recommendedName>
        <fullName evidence="6">Penicillin-binding protein transpeptidase domain-containing protein</fullName>
    </recommendedName>
</protein>
<evidence type="ECO:0000259" key="4">
    <source>
        <dbReference type="Pfam" id="PF21922"/>
    </source>
</evidence>
<feature type="non-terminal residue" evidence="5">
    <location>
        <position position="1"/>
    </location>
</feature>
<dbReference type="InterPro" id="IPR036138">
    <property type="entry name" value="PBP_dimer_sf"/>
</dbReference>
<dbReference type="InterPro" id="IPR012338">
    <property type="entry name" value="Beta-lactam/transpept-like"/>
</dbReference>
<dbReference type="GO" id="GO:0071555">
    <property type="term" value="P:cell wall organization"/>
    <property type="evidence" value="ECO:0007669"/>
    <property type="project" value="TreeGrafter"/>
</dbReference>
<feature type="non-terminal residue" evidence="5">
    <location>
        <position position="274"/>
    </location>
</feature>
<name>X0TT89_9ZZZZ</name>
<feature type="domain" description="Penicillin-binding protein transpeptidase" evidence="3">
    <location>
        <begin position="164"/>
        <end position="274"/>
    </location>
</feature>
<dbReference type="SUPFAM" id="SSF56601">
    <property type="entry name" value="beta-lactamase/transpeptidase-like"/>
    <property type="match status" value="1"/>
</dbReference>
<dbReference type="SUPFAM" id="SSF56519">
    <property type="entry name" value="Penicillin binding protein dimerisation domain"/>
    <property type="match status" value="1"/>
</dbReference>
<dbReference type="GO" id="GO:0005886">
    <property type="term" value="C:plasma membrane"/>
    <property type="evidence" value="ECO:0007669"/>
    <property type="project" value="TreeGrafter"/>
</dbReference>
<proteinExistence type="predicted"/>
<dbReference type="GO" id="GO:0008658">
    <property type="term" value="F:penicillin binding"/>
    <property type="evidence" value="ECO:0007669"/>
    <property type="project" value="InterPro"/>
</dbReference>
<accession>X0TT89</accession>
<organism evidence="5">
    <name type="scientific">marine sediment metagenome</name>
    <dbReference type="NCBI Taxonomy" id="412755"/>
    <lineage>
        <taxon>unclassified sequences</taxon>
        <taxon>metagenomes</taxon>
        <taxon>ecological metagenomes</taxon>
    </lineage>
</organism>
<dbReference type="AlphaFoldDB" id="X0TT89"/>
<dbReference type="InterPro" id="IPR054120">
    <property type="entry name" value="PBPA_dimer"/>
</dbReference>
<evidence type="ECO:0008006" key="6">
    <source>
        <dbReference type="Google" id="ProtNLM"/>
    </source>
</evidence>
<comment type="caution">
    <text evidence="5">The sequence shown here is derived from an EMBL/GenBank/DDBJ whole genome shotgun (WGS) entry which is preliminary data.</text>
</comment>
<keyword evidence="2" id="KW-0472">Membrane</keyword>